<dbReference type="AlphaFoldDB" id="A0A2V5L040"/>
<dbReference type="Gene3D" id="3.50.50.60">
    <property type="entry name" value="FAD/NAD(P)-binding domain"/>
    <property type="match status" value="1"/>
</dbReference>
<sequence>MVEIISTGELPKKFCVVGAGPGGLIAARALRNRGVEVDILERYSEIGGIWNINQPGSPMYESCNFISSKSYGGFVGYPMPAHYPDYPRWDQVLEYVRAFARSHGLEPLVQFNIEVTSAEPVRDTRGEFWRVTLSTGEVREYRGVVYAGGAQWEPYVPGIEGWDTFTGRGIHATEYRRPQEFDGQRVLIVGAGNSGVDIAADAAQRASKAILSTRRGYWFFPKQIFGVPSPDLLTGSAPLPEIPVLGNVPPERVGELVLASVGDLTRYGLPAPDHQVAATHPIMNNQVLHYLSHGKLEWRPDIERIEGSTVLFKDGRQDDFDVIILATGYDVNIPWLPEGAIRYEQGHPEFHLGTFVDGATGLYGMGMLHLADNAYTIFDRLAQLIAADALAILTGENAENMRKIKEEFRPNLKADFPFLNVRRNVNQLDVGALRAAIVEIEERFGIPMPDYLDEYFYAGLRLDRAGVQA</sequence>
<reference evidence="7 8" key="1">
    <citation type="submission" date="2018-05" db="EMBL/GenBank/DDBJ databases">
        <title>Genetic diversity of glacier-inhabiting Cryobacterium bacteria in China and description of Cryobacterium mengkeensis sp. nov. and Arthrobacter glacialis sp. nov.</title>
        <authorList>
            <person name="Liu Q."/>
            <person name="Xin Y.-H."/>
        </authorList>
    </citation>
    <scope>NUCLEOTIDE SEQUENCE [LARGE SCALE GENOMIC DNA]</scope>
    <source>
        <strain evidence="7 8">LI2</strain>
    </source>
</reference>
<dbReference type="PANTHER" id="PTHR23023">
    <property type="entry name" value="DIMETHYLANILINE MONOOXYGENASE"/>
    <property type="match status" value="1"/>
</dbReference>
<evidence type="ECO:0000256" key="2">
    <source>
        <dbReference type="ARBA" id="ARBA00010139"/>
    </source>
</evidence>
<dbReference type="GO" id="GO:0050661">
    <property type="term" value="F:NADP binding"/>
    <property type="evidence" value="ECO:0007669"/>
    <property type="project" value="InterPro"/>
</dbReference>
<dbReference type="GO" id="GO:0004499">
    <property type="term" value="F:N,N-dimethylaniline monooxygenase activity"/>
    <property type="evidence" value="ECO:0007669"/>
    <property type="project" value="InterPro"/>
</dbReference>
<dbReference type="EMBL" id="QJVD01000053">
    <property type="protein sequence ID" value="PYI64395.1"/>
    <property type="molecule type" value="Genomic_DNA"/>
</dbReference>
<dbReference type="Proteomes" id="UP000247832">
    <property type="component" value="Unassembled WGS sequence"/>
</dbReference>
<gene>
    <name evidence="7" type="ORF">CVV68_22025</name>
</gene>
<comment type="caution">
    <text evidence="7">The sequence shown here is derived from an EMBL/GenBank/DDBJ whole genome shotgun (WGS) entry which is preliminary data.</text>
</comment>
<evidence type="ECO:0000313" key="7">
    <source>
        <dbReference type="EMBL" id="PYI64395.1"/>
    </source>
</evidence>
<comment type="similarity">
    <text evidence="1">Belongs to the FMO family.</text>
</comment>
<evidence type="ECO:0000256" key="4">
    <source>
        <dbReference type="ARBA" id="ARBA00022827"/>
    </source>
</evidence>
<comment type="similarity">
    <text evidence="2">Belongs to the FAD-binding monooxygenase family.</text>
</comment>
<keyword evidence="4" id="KW-0274">FAD</keyword>
<name>A0A2V5L040_9MICC</name>
<proteinExistence type="inferred from homology"/>
<dbReference type="InterPro" id="IPR000960">
    <property type="entry name" value="Flavin_mOase"/>
</dbReference>
<evidence type="ECO:0000256" key="1">
    <source>
        <dbReference type="ARBA" id="ARBA00009183"/>
    </source>
</evidence>
<dbReference type="InterPro" id="IPR036188">
    <property type="entry name" value="FAD/NAD-bd_sf"/>
</dbReference>
<dbReference type="RefSeq" id="WP_110503132.1">
    <property type="nucleotide sequence ID" value="NZ_QJVD01000053.1"/>
</dbReference>
<dbReference type="GO" id="GO:0050660">
    <property type="term" value="F:flavin adenine dinucleotide binding"/>
    <property type="evidence" value="ECO:0007669"/>
    <property type="project" value="InterPro"/>
</dbReference>
<dbReference type="PRINTS" id="PR00370">
    <property type="entry name" value="FMOXYGENASE"/>
</dbReference>
<organism evidence="7 8">
    <name type="scientific">Arthrobacter livingstonensis</name>
    <dbReference type="NCBI Taxonomy" id="670078"/>
    <lineage>
        <taxon>Bacteria</taxon>
        <taxon>Bacillati</taxon>
        <taxon>Actinomycetota</taxon>
        <taxon>Actinomycetes</taxon>
        <taxon>Micrococcales</taxon>
        <taxon>Micrococcaceae</taxon>
        <taxon>Arthrobacter</taxon>
    </lineage>
</organism>
<dbReference type="SUPFAM" id="SSF51905">
    <property type="entry name" value="FAD/NAD(P)-binding domain"/>
    <property type="match status" value="2"/>
</dbReference>
<evidence type="ECO:0000313" key="8">
    <source>
        <dbReference type="Proteomes" id="UP000247832"/>
    </source>
</evidence>
<dbReference type="InterPro" id="IPR020946">
    <property type="entry name" value="Flavin_mOase-like"/>
</dbReference>
<dbReference type="InterPro" id="IPR050346">
    <property type="entry name" value="FMO-like"/>
</dbReference>
<accession>A0A2V5L040</accession>
<dbReference type="Pfam" id="PF00743">
    <property type="entry name" value="FMO-like"/>
    <property type="match status" value="1"/>
</dbReference>
<protein>
    <submittedName>
        <fullName evidence="7">F420H(2):quinone oxidoreductase</fullName>
    </submittedName>
</protein>
<evidence type="ECO:0000256" key="3">
    <source>
        <dbReference type="ARBA" id="ARBA00022630"/>
    </source>
</evidence>
<keyword evidence="8" id="KW-1185">Reference proteome</keyword>
<dbReference type="OrthoDB" id="9808049at2"/>
<evidence type="ECO:0000256" key="6">
    <source>
        <dbReference type="ARBA" id="ARBA00023002"/>
    </source>
</evidence>
<evidence type="ECO:0000256" key="5">
    <source>
        <dbReference type="ARBA" id="ARBA00022857"/>
    </source>
</evidence>
<keyword evidence="6" id="KW-0560">Oxidoreductase</keyword>
<keyword evidence="3" id="KW-0285">Flavoprotein</keyword>
<keyword evidence="5" id="KW-0521">NADP</keyword>